<evidence type="ECO:0000256" key="2">
    <source>
        <dbReference type="ARBA" id="ARBA00022692"/>
    </source>
</evidence>
<feature type="transmembrane region" description="Helical" evidence="9">
    <location>
        <begin position="24"/>
        <end position="47"/>
    </location>
</feature>
<dbReference type="GO" id="GO:0035025">
    <property type="term" value="P:positive regulation of Rho protein signal transduction"/>
    <property type="evidence" value="ECO:0007669"/>
    <property type="project" value="TreeGrafter"/>
</dbReference>
<reference evidence="12" key="1">
    <citation type="submission" date="2011-08" db="EMBL/GenBank/DDBJ databases">
        <title>The draft genome of Latimeria chalumnae.</title>
        <authorList>
            <person name="Di Palma F."/>
            <person name="Alfoldi J."/>
            <person name="Johnson J."/>
            <person name="Berlin A."/>
            <person name="Gnerre S."/>
            <person name="Jaffe D."/>
            <person name="MacCallum I."/>
            <person name="Young S."/>
            <person name="Walker B.J."/>
            <person name="Lander E."/>
            <person name="Lindblad-Toh K."/>
        </authorList>
    </citation>
    <scope>NUCLEOTIDE SEQUENCE [LARGE SCALE GENOMIC DNA]</scope>
    <source>
        <strain evidence="12">Wild caught</strain>
    </source>
</reference>
<dbReference type="AlphaFoldDB" id="H3AVG0"/>
<evidence type="ECO:0000256" key="3">
    <source>
        <dbReference type="ARBA" id="ARBA00022989"/>
    </source>
</evidence>
<keyword evidence="2 9" id="KW-0812">Transmembrane</keyword>
<evidence type="ECO:0000256" key="5">
    <source>
        <dbReference type="ARBA" id="ARBA00023136"/>
    </source>
</evidence>
<dbReference type="Pfam" id="PF00001">
    <property type="entry name" value="7tm_1"/>
    <property type="match status" value="1"/>
</dbReference>
<dbReference type="Proteomes" id="UP000008672">
    <property type="component" value="Unassembled WGS sequence"/>
</dbReference>
<dbReference type="PROSITE" id="PS50262">
    <property type="entry name" value="G_PROTEIN_RECEP_F1_2"/>
    <property type="match status" value="1"/>
</dbReference>
<dbReference type="InterPro" id="IPR000276">
    <property type="entry name" value="GPCR_Rhodpsn"/>
</dbReference>
<dbReference type="PRINTS" id="PR01157">
    <property type="entry name" value="P2YPURNOCPTR"/>
</dbReference>
<dbReference type="GeneTree" id="ENSGT01040000240444"/>
<dbReference type="PANTHER" id="PTHR24232:SF6">
    <property type="entry name" value="PURINERGIC RECEPTOR P2Y, G-PROTEIN COUPLED 10B"/>
    <property type="match status" value="1"/>
</dbReference>
<organism evidence="11 12">
    <name type="scientific">Latimeria chalumnae</name>
    <name type="common">Coelacanth</name>
    <dbReference type="NCBI Taxonomy" id="7897"/>
    <lineage>
        <taxon>Eukaryota</taxon>
        <taxon>Metazoa</taxon>
        <taxon>Chordata</taxon>
        <taxon>Craniata</taxon>
        <taxon>Vertebrata</taxon>
        <taxon>Euteleostomi</taxon>
        <taxon>Coelacanthiformes</taxon>
        <taxon>Coelacanthidae</taxon>
        <taxon>Latimeria</taxon>
    </lineage>
</organism>
<dbReference type="GO" id="GO:0005886">
    <property type="term" value="C:plasma membrane"/>
    <property type="evidence" value="ECO:0007669"/>
    <property type="project" value="TreeGrafter"/>
</dbReference>
<dbReference type="FunCoup" id="H3AVG0">
    <property type="interactions" value="717"/>
</dbReference>
<dbReference type="OMA" id="WQIRTSL"/>
<evidence type="ECO:0000256" key="8">
    <source>
        <dbReference type="ARBA" id="ARBA00023224"/>
    </source>
</evidence>
<keyword evidence="8" id="KW-0807">Transducer</keyword>
<accession>H3AVG0</accession>
<evidence type="ECO:0000313" key="12">
    <source>
        <dbReference type="Proteomes" id="UP000008672"/>
    </source>
</evidence>
<dbReference type="InParanoid" id="H3AVG0"/>
<comment type="subcellular location">
    <subcellularLocation>
        <location evidence="1">Membrane</location>
        <topology evidence="1">Multi-pass membrane protein</topology>
    </subcellularLocation>
</comment>
<proteinExistence type="predicted"/>
<keyword evidence="12" id="KW-1185">Reference proteome</keyword>
<dbReference type="PANTHER" id="PTHR24232">
    <property type="entry name" value="G-PROTEIN COUPLED RECEPTOR"/>
    <property type="match status" value="1"/>
</dbReference>
<feature type="transmembrane region" description="Helical" evidence="9">
    <location>
        <begin position="103"/>
        <end position="124"/>
    </location>
</feature>
<feature type="transmembrane region" description="Helical" evidence="9">
    <location>
        <begin position="59"/>
        <end position="83"/>
    </location>
</feature>
<reference evidence="11" key="3">
    <citation type="submission" date="2025-09" db="UniProtKB">
        <authorList>
            <consortium name="Ensembl"/>
        </authorList>
    </citation>
    <scope>IDENTIFICATION</scope>
</reference>
<keyword evidence="4" id="KW-0297">G-protein coupled receptor</keyword>
<name>H3AVG0_LATCH</name>
<feature type="transmembrane region" description="Helical" evidence="9">
    <location>
        <begin position="136"/>
        <end position="158"/>
    </location>
</feature>
<evidence type="ECO:0000256" key="9">
    <source>
        <dbReference type="SAM" id="Phobius"/>
    </source>
</evidence>
<sequence>IMSPQSESLNHSCPNISLEFQTLLYAITNVLIFIPGLLANSIALWVLCSYINKKSKAVIFMINLAFADLAHVLTLPLRIFYYLNHNWPFGNGLCLLCFYLKYLNMYASIGFLVCISIQRCVFLISPFRAKSWKRRYDICISAALWVIVGAGCSPFVFLRNSTNKNQTCFADLPMKKPNLLVTATMVVAGDLTGFVIPFFTIMICSWKTWKTLKGDVFIHNKREKQKALRLVITCAVVFLICFAPYHLNFPLYVMSTTDVITNCETRKHILTFHPISLCLASLNCCLDPVIYYFMTTEFREQLSRHGSSIIRGRLMSKESGSSFKE</sequence>
<feature type="transmembrane region" description="Helical" evidence="9">
    <location>
        <begin position="178"/>
        <end position="206"/>
    </location>
</feature>
<dbReference type="InterPro" id="IPR017452">
    <property type="entry name" value="GPCR_Rhodpsn_7TM"/>
</dbReference>
<gene>
    <name evidence="11" type="primary">P2RY10</name>
</gene>
<dbReference type="PRINTS" id="PR00237">
    <property type="entry name" value="GPCRRHODOPSN"/>
</dbReference>
<dbReference type="EMBL" id="AFYH01127928">
    <property type="status" value="NOT_ANNOTATED_CDS"/>
    <property type="molecule type" value="Genomic_DNA"/>
</dbReference>
<feature type="transmembrane region" description="Helical" evidence="9">
    <location>
        <begin position="227"/>
        <end position="247"/>
    </location>
</feature>
<dbReference type="SUPFAM" id="SSF81321">
    <property type="entry name" value="Family A G protein-coupled receptor-like"/>
    <property type="match status" value="1"/>
</dbReference>
<feature type="transmembrane region" description="Helical" evidence="9">
    <location>
        <begin position="274"/>
        <end position="294"/>
    </location>
</feature>
<dbReference type="STRING" id="7897.ENSLACP00000013631"/>
<keyword evidence="7" id="KW-0325">Glycoprotein</keyword>
<dbReference type="Gene3D" id="1.20.1070.10">
    <property type="entry name" value="Rhodopsin 7-helix transmembrane proteins"/>
    <property type="match status" value="1"/>
</dbReference>
<protein>
    <submittedName>
        <fullName evidence="11">P2Y receptor family member 10</fullName>
    </submittedName>
</protein>
<reference evidence="11" key="2">
    <citation type="submission" date="2025-08" db="UniProtKB">
        <authorList>
            <consortium name="Ensembl"/>
        </authorList>
    </citation>
    <scope>IDENTIFICATION</scope>
</reference>
<evidence type="ECO:0000256" key="4">
    <source>
        <dbReference type="ARBA" id="ARBA00023040"/>
    </source>
</evidence>
<evidence type="ECO:0000259" key="10">
    <source>
        <dbReference type="PROSITE" id="PS50262"/>
    </source>
</evidence>
<keyword evidence="6" id="KW-0675">Receptor</keyword>
<dbReference type="GO" id="GO:0007200">
    <property type="term" value="P:phospholipase C-activating G protein-coupled receptor signaling pathway"/>
    <property type="evidence" value="ECO:0007669"/>
    <property type="project" value="TreeGrafter"/>
</dbReference>
<feature type="domain" description="G-protein coupled receptors family 1 profile" evidence="10">
    <location>
        <begin position="39"/>
        <end position="291"/>
    </location>
</feature>
<dbReference type="HOGENOM" id="CLU_009579_8_2_1"/>
<dbReference type="GO" id="GO:0004930">
    <property type="term" value="F:G protein-coupled receptor activity"/>
    <property type="evidence" value="ECO:0007669"/>
    <property type="project" value="UniProtKB-KW"/>
</dbReference>
<evidence type="ECO:0000256" key="6">
    <source>
        <dbReference type="ARBA" id="ARBA00023170"/>
    </source>
</evidence>
<keyword evidence="3 9" id="KW-1133">Transmembrane helix</keyword>
<dbReference type="eggNOG" id="ENOG502QTX2">
    <property type="taxonomic scope" value="Eukaryota"/>
</dbReference>
<evidence type="ECO:0000256" key="1">
    <source>
        <dbReference type="ARBA" id="ARBA00004141"/>
    </source>
</evidence>
<evidence type="ECO:0000313" key="11">
    <source>
        <dbReference type="Ensembl" id="ENSLACP00000013631.1"/>
    </source>
</evidence>
<keyword evidence="5 9" id="KW-0472">Membrane</keyword>
<dbReference type="Ensembl" id="ENSLACT00000013728.1">
    <property type="protein sequence ID" value="ENSLACP00000013631.1"/>
    <property type="gene ID" value="ENSLACG00000011998.1"/>
</dbReference>
<evidence type="ECO:0000256" key="7">
    <source>
        <dbReference type="ARBA" id="ARBA00023180"/>
    </source>
</evidence>